<dbReference type="PANTHER" id="PTHR34136">
    <property type="match status" value="1"/>
</dbReference>
<sequence length="287" mass="30689">MPVPAAAGHDERVNRPHRSSPRPTGAGPRRVRVGGLWFDAVTEQQVVDGVRAAWAAGRGGSIVPVNVDVARAAARSPELADLIARASVVVADGMPLVWAARAQGDRLPERVAGSSLIFPLCAAAAAEGKSVYLLGGAEGVPERAAATLVARSDNLRVAGTCSPEFGFDQTDVGARRVVAAVAAAAPDLVFVGFGFPRQERLIELLREELPGAWCLACGGGIAMTAGIVRRASPVLQRLGLEWVHRLALEPRRLARRYLRDDLPFALALLIRSVAQRFRRNENPWRAR</sequence>
<dbReference type="Proteomes" id="UP000199601">
    <property type="component" value="Unassembled WGS sequence"/>
</dbReference>
<accession>A0A0U1CX58</accession>
<evidence type="ECO:0000256" key="2">
    <source>
        <dbReference type="ARBA" id="ARBA00022679"/>
    </source>
</evidence>
<dbReference type="PANTHER" id="PTHR34136:SF1">
    <property type="entry name" value="UDP-N-ACETYL-D-MANNOSAMINURONIC ACID TRANSFERASE"/>
    <property type="match status" value="1"/>
</dbReference>
<protein>
    <submittedName>
        <fullName evidence="4">Teichoic acid biosynthesis protein</fullName>
    </submittedName>
</protein>
<evidence type="ECO:0000313" key="4">
    <source>
        <dbReference type="EMBL" id="CQD02507.1"/>
    </source>
</evidence>
<feature type="region of interest" description="Disordered" evidence="3">
    <location>
        <begin position="1"/>
        <end position="29"/>
    </location>
</feature>
<keyword evidence="5" id="KW-1185">Reference proteome</keyword>
<reference evidence="5" key="1">
    <citation type="submission" date="2015-03" db="EMBL/GenBank/DDBJ databases">
        <authorList>
            <person name="Urmite Genomes"/>
        </authorList>
    </citation>
    <scope>NUCLEOTIDE SEQUENCE [LARGE SCALE GENOMIC DNA]</scope>
    <source>
        <strain evidence="5">CSUR P1344</strain>
    </source>
</reference>
<dbReference type="CDD" id="cd06533">
    <property type="entry name" value="Glyco_transf_WecG_TagA"/>
    <property type="match status" value="1"/>
</dbReference>
<gene>
    <name evidence="4" type="ORF">BN000_00267</name>
</gene>
<evidence type="ECO:0000256" key="1">
    <source>
        <dbReference type="ARBA" id="ARBA00022676"/>
    </source>
</evidence>
<organism evidence="4 5">
    <name type="scientific">Mycobacterium europaeum</name>
    <dbReference type="NCBI Taxonomy" id="761804"/>
    <lineage>
        <taxon>Bacteria</taxon>
        <taxon>Bacillati</taxon>
        <taxon>Actinomycetota</taxon>
        <taxon>Actinomycetes</taxon>
        <taxon>Mycobacteriales</taxon>
        <taxon>Mycobacteriaceae</taxon>
        <taxon>Mycobacterium</taxon>
        <taxon>Mycobacterium simiae complex</taxon>
    </lineage>
</organism>
<keyword evidence="1" id="KW-0328">Glycosyltransferase</keyword>
<dbReference type="EMBL" id="CTEC01000001">
    <property type="protein sequence ID" value="CQD02507.1"/>
    <property type="molecule type" value="Genomic_DNA"/>
</dbReference>
<dbReference type="GO" id="GO:0016758">
    <property type="term" value="F:hexosyltransferase activity"/>
    <property type="evidence" value="ECO:0007669"/>
    <property type="project" value="TreeGrafter"/>
</dbReference>
<proteinExistence type="predicted"/>
<name>A0A0U1CX58_9MYCO</name>
<dbReference type="InterPro" id="IPR004629">
    <property type="entry name" value="WecG_TagA_CpsF"/>
</dbReference>
<dbReference type="AlphaFoldDB" id="A0A0U1CX58"/>
<keyword evidence="2" id="KW-0808">Transferase</keyword>
<dbReference type="Pfam" id="PF03808">
    <property type="entry name" value="Glyco_tran_WecG"/>
    <property type="match status" value="1"/>
</dbReference>
<evidence type="ECO:0000313" key="5">
    <source>
        <dbReference type="Proteomes" id="UP000199601"/>
    </source>
</evidence>
<evidence type="ECO:0000256" key="3">
    <source>
        <dbReference type="SAM" id="MobiDB-lite"/>
    </source>
</evidence>
<dbReference type="NCBIfam" id="TIGR00696">
    <property type="entry name" value="wecG_tagA_cpsF"/>
    <property type="match status" value="1"/>
</dbReference>